<organism evidence="2">
    <name type="scientific">viral metagenome</name>
    <dbReference type="NCBI Taxonomy" id="1070528"/>
    <lineage>
        <taxon>unclassified sequences</taxon>
        <taxon>metagenomes</taxon>
        <taxon>organismal metagenomes</taxon>
    </lineage>
</organism>
<dbReference type="EMBL" id="MT142634">
    <property type="protein sequence ID" value="QJA86443.1"/>
    <property type="molecule type" value="Genomic_DNA"/>
</dbReference>
<protein>
    <recommendedName>
        <fullName evidence="5">DUF3789 domain-containing protein</fullName>
    </recommendedName>
</protein>
<evidence type="ECO:0000313" key="2">
    <source>
        <dbReference type="EMBL" id="QJA50367.1"/>
    </source>
</evidence>
<evidence type="ECO:0000313" key="3">
    <source>
        <dbReference type="EMBL" id="QJA72575.1"/>
    </source>
</evidence>
<proteinExistence type="predicted"/>
<dbReference type="EMBL" id="MT141962">
    <property type="protein sequence ID" value="QJA72575.1"/>
    <property type="molecule type" value="Genomic_DNA"/>
</dbReference>
<reference evidence="2" key="1">
    <citation type="submission" date="2020-03" db="EMBL/GenBank/DDBJ databases">
        <title>The deep terrestrial virosphere.</title>
        <authorList>
            <person name="Holmfeldt K."/>
            <person name="Nilsson E."/>
            <person name="Simone D."/>
            <person name="Lopez-Fernandez M."/>
            <person name="Wu X."/>
            <person name="de Brujin I."/>
            <person name="Lundin D."/>
            <person name="Andersson A."/>
            <person name="Bertilsson S."/>
            <person name="Dopson M."/>
        </authorList>
    </citation>
    <scope>NUCLEOTIDE SEQUENCE</scope>
    <source>
        <strain evidence="3">MM415A02719</strain>
        <strain evidence="4">MM415B02082</strain>
        <strain evidence="2">TM448A01721</strain>
    </source>
</reference>
<evidence type="ECO:0000313" key="4">
    <source>
        <dbReference type="EMBL" id="QJA86443.1"/>
    </source>
</evidence>
<dbReference type="EMBL" id="MT144191">
    <property type="protein sequence ID" value="QJA50367.1"/>
    <property type="molecule type" value="Genomic_DNA"/>
</dbReference>
<name>A0A6H1ZSS6_9ZZZZ</name>
<evidence type="ECO:0000256" key="1">
    <source>
        <dbReference type="SAM" id="Phobius"/>
    </source>
</evidence>
<accession>A0A6H1ZSS6</accession>
<keyword evidence="1" id="KW-1133">Transmembrane helix</keyword>
<evidence type="ECO:0008006" key="5">
    <source>
        <dbReference type="Google" id="ProtNLM"/>
    </source>
</evidence>
<feature type="transmembrane region" description="Helical" evidence="1">
    <location>
        <begin position="6"/>
        <end position="26"/>
    </location>
</feature>
<keyword evidence="1" id="KW-0812">Transmembrane</keyword>
<dbReference type="AlphaFoldDB" id="A0A6H1ZSS6"/>
<keyword evidence="1" id="KW-0472">Membrane</keyword>
<sequence>MNALIGFFIGIFVGGCFGTVIMGCVVSGKQADMREIIIFAAQDKTEPAKEFIKEGR</sequence>
<gene>
    <name evidence="3" type="ORF">MM415A02719_0010</name>
    <name evidence="4" type="ORF">MM415B02082_0021</name>
    <name evidence="2" type="ORF">TM448A01721_0004</name>
</gene>